<reference evidence="3 4" key="1">
    <citation type="submission" date="2016-10" db="EMBL/GenBank/DDBJ databases">
        <title>Rhodobacter sp. LPB0142, isolated from sea water.</title>
        <authorList>
            <person name="Kim E."/>
            <person name="Yi H."/>
        </authorList>
    </citation>
    <scope>NUCLEOTIDE SEQUENCE [LARGE SCALE GENOMIC DNA]</scope>
    <source>
        <strain evidence="3 4">LPB0142</strain>
    </source>
</reference>
<gene>
    <name evidence="3" type="ORF">LPB142_07735</name>
</gene>
<name>A0A1D9MBL9_9RHOB</name>
<dbReference type="EMBL" id="CP017781">
    <property type="protein sequence ID" value="AOZ69221.1"/>
    <property type="molecule type" value="Genomic_DNA"/>
</dbReference>
<dbReference type="PANTHER" id="PTHR13847">
    <property type="entry name" value="SARCOSINE DEHYDROGENASE-RELATED"/>
    <property type="match status" value="1"/>
</dbReference>
<feature type="domain" description="FAD dependent oxidoreductase" evidence="2">
    <location>
        <begin position="42"/>
        <end position="402"/>
    </location>
</feature>
<evidence type="ECO:0000313" key="3">
    <source>
        <dbReference type="EMBL" id="AOZ69221.1"/>
    </source>
</evidence>
<dbReference type="SUPFAM" id="SSF51905">
    <property type="entry name" value="FAD/NAD(P)-binding domain"/>
    <property type="match status" value="1"/>
</dbReference>
<dbReference type="GO" id="GO:0005737">
    <property type="term" value="C:cytoplasm"/>
    <property type="evidence" value="ECO:0007669"/>
    <property type="project" value="TreeGrafter"/>
</dbReference>
<dbReference type="Gene3D" id="3.50.50.60">
    <property type="entry name" value="FAD/NAD(P)-binding domain"/>
    <property type="match status" value="1"/>
</dbReference>
<keyword evidence="4" id="KW-1185">Reference proteome</keyword>
<dbReference type="Pfam" id="PF01266">
    <property type="entry name" value="DAO"/>
    <property type="match status" value="1"/>
</dbReference>
<dbReference type="InterPro" id="IPR006076">
    <property type="entry name" value="FAD-dep_OxRdtase"/>
</dbReference>
<evidence type="ECO:0000259" key="2">
    <source>
        <dbReference type="Pfam" id="PF01266"/>
    </source>
</evidence>
<dbReference type="STRING" id="1850250.LPB142_07735"/>
<accession>A0A1D9MBL9</accession>
<dbReference type="AlphaFoldDB" id="A0A1D9MBL9"/>
<proteinExistence type="predicted"/>
<dbReference type="InterPro" id="IPR036188">
    <property type="entry name" value="FAD/NAD-bd_sf"/>
</dbReference>
<dbReference type="RefSeq" id="WP_071166024.1">
    <property type="nucleotide sequence ID" value="NZ_CP017781.1"/>
</dbReference>
<dbReference type="PANTHER" id="PTHR13847:SF281">
    <property type="entry name" value="FAD DEPENDENT OXIDOREDUCTASE DOMAIN-CONTAINING PROTEIN"/>
    <property type="match status" value="1"/>
</dbReference>
<dbReference type="Proteomes" id="UP000176562">
    <property type="component" value="Chromosome"/>
</dbReference>
<evidence type="ECO:0000313" key="4">
    <source>
        <dbReference type="Proteomes" id="UP000176562"/>
    </source>
</evidence>
<dbReference type="Gene3D" id="3.30.9.10">
    <property type="entry name" value="D-Amino Acid Oxidase, subunit A, domain 2"/>
    <property type="match status" value="1"/>
</dbReference>
<sequence length="444" mass="47246">MLKRLYEPAAYSAASLSGCFWAETLPDGRDYAPLSGAARAEFAVIGAGFAGLSAALRLAEAGADVAVLDLHAPGWGASGRNGGFCCIGGAKASGATIARRHGAGELAAHRAAEKAAIALVEELAERYAIDLQRHSDGEVQLAHSPRAYAALREEAPEMARAYGVAAQLIAPEELATQGLAGRGFHGGLHLGLGFGLNPRALALGLAHGAQDLGVRIHANSPAEAITPAPEGYRIATPGGTLTARHLLIATNGYSAENLPGWMRARFLPVQSSVIVTRPLTEDEIAEQGWSSDLMAYDTRNLLHYFRLMPDRRMLFGMRGGVRWTPRAHAEIHRAIRADFEAMFPAWGGVETPYFWSGLANLARNLTPFVGAVPGMARAYAAFAWHGNGVAMGTFGGRAMADLALGRAPAIPRFYQAEPKRFELGPARRLALSLAYPYFKVIDAL</sequence>
<dbReference type="GO" id="GO:0016491">
    <property type="term" value="F:oxidoreductase activity"/>
    <property type="evidence" value="ECO:0007669"/>
    <property type="project" value="UniProtKB-KW"/>
</dbReference>
<dbReference type="PROSITE" id="PS51257">
    <property type="entry name" value="PROKAR_LIPOPROTEIN"/>
    <property type="match status" value="1"/>
</dbReference>
<keyword evidence="1" id="KW-0560">Oxidoreductase</keyword>
<organism evidence="3 4">
    <name type="scientific">Rhodobacter xanthinilyticus</name>
    <dbReference type="NCBI Taxonomy" id="1850250"/>
    <lineage>
        <taxon>Bacteria</taxon>
        <taxon>Pseudomonadati</taxon>
        <taxon>Pseudomonadota</taxon>
        <taxon>Alphaproteobacteria</taxon>
        <taxon>Rhodobacterales</taxon>
        <taxon>Rhodobacter group</taxon>
        <taxon>Rhodobacter</taxon>
    </lineage>
</organism>
<evidence type="ECO:0000256" key="1">
    <source>
        <dbReference type="ARBA" id="ARBA00023002"/>
    </source>
</evidence>
<protein>
    <recommendedName>
        <fullName evidence="2">FAD dependent oxidoreductase domain-containing protein</fullName>
    </recommendedName>
</protein>
<dbReference type="KEGG" id="rhp:LPB142_07735"/>